<accession>A0A1F8F565</accession>
<gene>
    <name evidence="1" type="ORF">A3B86_01470</name>
</gene>
<organism evidence="1 2">
    <name type="scientific">Candidatus Yanofskybacteria bacterium RIFCSPHIGHO2_02_FULL_38_22b</name>
    <dbReference type="NCBI Taxonomy" id="1802673"/>
    <lineage>
        <taxon>Bacteria</taxon>
        <taxon>Candidatus Yanofskyibacteriota</taxon>
    </lineage>
</organism>
<dbReference type="AlphaFoldDB" id="A0A1F8F565"/>
<comment type="caution">
    <text evidence="1">The sequence shown here is derived from an EMBL/GenBank/DDBJ whole genome shotgun (WGS) entry which is preliminary data.</text>
</comment>
<reference evidence="1 2" key="1">
    <citation type="journal article" date="2016" name="Nat. Commun.">
        <title>Thousands of microbial genomes shed light on interconnected biogeochemical processes in an aquifer system.</title>
        <authorList>
            <person name="Anantharaman K."/>
            <person name="Brown C.T."/>
            <person name="Hug L.A."/>
            <person name="Sharon I."/>
            <person name="Castelle C.J."/>
            <person name="Probst A.J."/>
            <person name="Thomas B.C."/>
            <person name="Singh A."/>
            <person name="Wilkins M.J."/>
            <person name="Karaoz U."/>
            <person name="Brodie E.L."/>
            <person name="Williams K.H."/>
            <person name="Hubbard S.S."/>
            <person name="Banfield J.F."/>
        </authorList>
    </citation>
    <scope>NUCLEOTIDE SEQUENCE [LARGE SCALE GENOMIC DNA]</scope>
</reference>
<dbReference type="Proteomes" id="UP000176834">
    <property type="component" value="Unassembled WGS sequence"/>
</dbReference>
<dbReference type="EMBL" id="MGJN01000007">
    <property type="protein sequence ID" value="OGN07399.1"/>
    <property type="molecule type" value="Genomic_DNA"/>
</dbReference>
<name>A0A1F8F565_9BACT</name>
<evidence type="ECO:0000313" key="1">
    <source>
        <dbReference type="EMBL" id="OGN07399.1"/>
    </source>
</evidence>
<protein>
    <submittedName>
        <fullName evidence="1">Uncharacterized protein</fullName>
    </submittedName>
</protein>
<sequence>MDFLLFLLDSFGNVLALRKKEKFLWQVIGNNLFRIRKTSTYLVLIVIAKPAPANSFKAPLAQLFGEGRFVL</sequence>
<proteinExistence type="predicted"/>
<evidence type="ECO:0000313" key="2">
    <source>
        <dbReference type="Proteomes" id="UP000176834"/>
    </source>
</evidence>